<keyword evidence="4 9" id="KW-0808">Transferase</keyword>
<comment type="catalytic activity">
    <reaction evidence="6 9">
        <text>lipid IVA (E. coli) + CMP-3-deoxy-beta-D-manno-octulosonate = alpha-Kdo-(2-&gt;6)-lipid IVA (E. coli) + CMP + H(+)</text>
        <dbReference type="Rhea" id="RHEA:28066"/>
        <dbReference type="ChEBI" id="CHEBI:15378"/>
        <dbReference type="ChEBI" id="CHEBI:58603"/>
        <dbReference type="ChEBI" id="CHEBI:60364"/>
        <dbReference type="ChEBI" id="CHEBI:60377"/>
        <dbReference type="ChEBI" id="CHEBI:85987"/>
        <dbReference type="EC" id="2.4.99.12"/>
    </reaction>
</comment>
<evidence type="ECO:0000256" key="2">
    <source>
        <dbReference type="ARBA" id="ARBA00012621"/>
    </source>
</evidence>
<comment type="caution">
    <text evidence="11">The sequence shown here is derived from an EMBL/GenBank/DDBJ whole genome shotgun (WGS) entry which is preliminary data.</text>
</comment>
<keyword evidence="9" id="KW-0472">Membrane</keyword>
<dbReference type="PANTHER" id="PTHR42755">
    <property type="entry name" value="3-DEOXY-MANNO-OCTULOSONATE CYTIDYLYLTRANSFERASE"/>
    <property type="match status" value="1"/>
</dbReference>
<feature type="active site" description="Proton acceptor" evidence="7">
    <location>
        <position position="63"/>
    </location>
</feature>
<feature type="domain" description="3-deoxy-D-manno-octulosonic-acid transferase N-terminal" evidence="10">
    <location>
        <begin position="37"/>
        <end position="214"/>
    </location>
</feature>
<evidence type="ECO:0000256" key="3">
    <source>
        <dbReference type="ARBA" id="ARBA00019077"/>
    </source>
</evidence>
<feature type="site" description="Transition state stabilizer" evidence="8">
    <location>
        <position position="211"/>
    </location>
</feature>
<dbReference type="GO" id="GO:0009244">
    <property type="term" value="P:lipopolysaccharide core region biosynthetic process"/>
    <property type="evidence" value="ECO:0007669"/>
    <property type="project" value="UniProtKB-UniRule"/>
</dbReference>
<name>A0A5C8Z2J3_9GAMM</name>
<dbReference type="Gene3D" id="3.40.50.2000">
    <property type="entry name" value="Glycogen Phosphorylase B"/>
    <property type="match status" value="1"/>
</dbReference>
<evidence type="ECO:0000256" key="4">
    <source>
        <dbReference type="ARBA" id="ARBA00022679"/>
    </source>
</evidence>
<comment type="pathway">
    <text evidence="1 9">Bacterial outer membrane biogenesis; LPS core biosynthesis.</text>
</comment>
<evidence type="ECO:0000256" key="5">
    <source>
        <dbReference type="ARBA" id="ARBA00031445"/>
    </source>
</evidence>
<dbReference type="Gene3D" id="3.40.50.11720">
    <property type="entry name" value="3-Deoxy-D-manno-octulosonic-acid transferase, N-terminal domain"/>
    <property type="match status" value="1"/>
</dbReference>
<dbReference type="Pfam" id="PF04413">
    <property type="entry name" value="Glycos_transf_N"/>
    <property type="match status" value="1"/>
</dbReference>
<sequence length="449" mass="50718">MKQRLALSGYSLLCWLLTPLVFIRLWRKGRNLPDYRKRWSERLGHWPEIPTGCLWIHAVSVGETIAAQNLVQQWQQKHPGIAIVISSTTPTGSQTVHKLFGQSVYHAYLPWDISYIQSRLVKQLKPRMLVIIETELWPNLIHACHKQQVPVLLANARLSEKSKKGYQRFSALTEPMLNKLTAIAAQHTPDANRFIELGFDEKKLQVTGSIKFDISLDPEAALETKKLKQQLGNRPIWIAASTHVGEEEQLIAIQAKLRVKIPDVLMILVPRHPERADAVGGLLYNNHLEFARRSHEQIPSADQSVFLIDTLGEMMTFFGLADAAFIGNTLLETGGGHNPVEPAALAKPVLMGEHYVNFQSIVEAMHSEQAVIITHGNEDLLSRLTGLLQSKDLRDTYGQRAYLFHQKQQGALKRLISWIETLADISPSAPANTIRFRRVEQKSDDNFPI</sequence>
<proteinExistence type="inferred from homology"/>
<dbReference type="Proteomes" id="UP000321764">
    <property type="component" value="Unassembled WGS sequence"/>
</dbReference>
<dbReference type="PANTHER" id="PTHR42755:SF1">
    <property type="entry name" value="3-DEOXY-D-MANNO-OCTULOSONIC ACID TRANSFERASE, MITOCHONDRIAL-RELATED"/>
    <property type="match status" value="1"/>
</dbReference>
<dbReference type="OrthoDB" id="9789797at2"/>
<feature type="site" description="Transition state stabilizer" evidence="8">
    <location>
        <position position="133"/>
    </location>
</feature>
<dbReference type="InterPro" id="IPR039901">
    <property type="entry name" value="Kdotransferase"/>
</dbReference>
<comment type="function">
    <text evidence="9">Involved in lipopolysaccharide (LPS) biosynthesis. Catalyzes the transfer of 3-deoxy-D-manno-octulosonate (Kdo) residue(s) from CMP-Kdo to lipid IV(A), the tetraacyldisaccharide-1,4'-bisphosphate precursor of lipid A.</text>
</comment>
<dbReference type="SUPFAM" id="SSF53756">
    <property type="entry name" value="UDP-Glycosyltransferase/glycogen phosphorylase"/>
    <property type="match status" value="1"/>
</dbReference>
<evidence type="ECO:0000256" key="1">
    <source>
        <dbReference type="ARBA" id="ARBA00004713"/>
    </source>
</evidence>
<evidence type="ECO:0000313" key="11">
    <source>
        <dbReference type="EMBL" id="TXR51433.1"/>
    </source>
</evidence>
<evidence type="ECO:0000256" key="8">
    <source>
        <dbReference type="PIRSR" id="PIRSR639901-2"/>
    </source>
</evidence>
<keyword evidence="12" id="KW-1185">Reference proteome</keyword>
<evidence type="ECO:0000259" key="10">
    <source>
        <dbReference type="Pfam" id="PF04413"/>
    </source>
</evidence>
<dbReference type="AlphaFoldDB" id="A0A5C8Z2J3"/>
<reference evidence="11 12" key="1">
    <citation type="submission" date="2019-07" db="EMBL/GenBank/DDBJ databases">
        <title>Reinekea sp. strain SSH23 genome sequencing and assembly.</title>
        <authorList>
            <person name="Kim I."/>
        </authorList>
    </citation>
    <scope>NUCLEOTIDE SEQUENCE [LARGE SCALE GENOMIC DNA]</scope>
    <source>
        <strain evidence="11 12">SSH23</strain>
    </source>
</reference>
<dbReference type="FunFam" id="3.40.50.11720:FF:000001">
    <property type="entry name" value="3-deoxy-D-manno-octulosonic acid transferase"/>
    <property type="match status" value="1"/>
</dbReference>
<dbReference type="EC" id="2.4.99.12" evidence="2 9"/>
<dbReference type="NCBIfam" id="NF004388">
    <property type="entry name" value="PRK05749.1-4"/>
    <property type="match status" value="1"/>
</dbReference>
<comment type="subcellular location">
    <subcellularLocation>
        <location evidence="9">Cell membrane</location>
    </subcellularLocation>
</comment>
<accession>A0A5C8Z2J3</accession>
<dbReference type="GO" id="GO:0043842">
    <property type="term" value="F:Kdo transferase activity"/>
    <property type="evidence" value="ECO:0007669"/>
    <property type="project" value="UniProtKB-EC"/>
</dbReference>
<protein>
    <recommendedName>
        <fullName evidence="3 9">3-deoxy-D-manno-octulosonic acid transferase</fullName>
        <shortName evidence="9">Kdo transferase</shortName>
        <ecNumber evidence="2 9">2.4.99.12</ecNumber>
    </recommendedName>
    <alternativeName>
        <fullName evidence="5 9">Lipid IV(A) 3-deoxy-D-manno-octulosonic acid transferase</fullName>
    </alternativeName>
</protein>
<dbReference type="RefSeq" id="WP_147714929.1">
    <property type="nucleotide sequence ID" value="NZ_VKAD01000003.1"/>
</dbReference>
<keyword evidence="9" id="KW-0448">Lipopolysaccharide biosynthesis</keyword>
<dbReference type="UniPathway" id="UPA00958"/>
<dbReference type="GO" id="GO:0005886">
    <property type="term" value="C:plasma membrane"/>
    <property type="evidence" value="ECO:0007669"/>
    <property type="project" value="UniProtKB-SubCell"/>
</dbReference>
<dbReference type="EMBL" id="VKAD01000003">
    <property type="protein sequence ID" value="TXR51433.1"/>
    <property type="molecule type" value="Genomic_DNA"/>
</dbReference>
<dbReference type="InterPro" id="IPR007507">
    <property type="entry name" value="Glycos_transf_N"/>
</dbReference>
<dbReference type="GO" id="GO:0009245">
    <property type="term" value="P:lipid A biosynthetic process"/>
    <property type="evidence" value="ECO:0007669"/>
    <property type="project" value="TreeGrafter"/>
</dbReference>
<evidence type="ECO:0000256" key="9">
    <source>
        <dbReference type="RuleBase" id="RU365103"/>
    </source>
</evidence>
<evidence type="ECO:0000256" key="7">
    <source>
        <dbReference type="PIRSR" id="PIRSR639901-1"/>
    </source>
</evidence>
<comment type="similarity">
    <text evidence="9">Belongs to the glycosyltransferase group 1 family.</text>
</comment>
<organism evidence="11 12">
    <name type="scientific">Reinekea thalattae</name>
    <dbReference type="NCBI Taxonomy" id="2593301"/>
    <lineage>
        <taxon>Bacteria</taxon>
        <taxon>Pseudomonadati</taxon>
        <taxon>Pseudomonadota</taxon>
        <taxon>Gammaproteobacteria</taxon>
        <taxon>Oceanospirillales</taxon>
        <taxon>Saccharospirillaceae</taxon>
        <taxon>Reinekea</taxon>
    </lineage>
</organism>
<keyword evidence="9" id="KW-1003">Cell membrane</keyword>
<evidence type="ECO:0000256" key="6">
    <source>
        <dbReference type="ARBA" id="ARBA00049183"/>
    </source>
</evidence>
<gene>
    <name evidence="11" type="ORF">FME95_12985</name>
</gene>
<evidence type="ECO:0000313" key="12">
    <source>
        <dbReference type="Proteomes" id="UP000321764"/>
    </source>
</evidence>
<dbReference type="InterPro" id="IPR038107">
    <property type="entry name" value="Glycos_transf_N_sf"/>
</dbReference>